<accession>A0A368H279</accession>
<protein>
    <submittedName>
        <fullName evidence="1">Uncharacterized protein</fullName>
    </submittedName>
</protein>
<comment type="caution">
    <text evidence="1">The sequence shown here is derived from an EMBL/GenBank/DDBJ whole genome shotgun (WGS) entry which is preliminary data.</text>
</comment>
<keyword evidence="2" id="KW-1185">Reference proteome</keyword>
<sequence>MCNTSTTYTCEMEKRAHEFVESSSSGSAPEITENVLYKKGEKLNLNEIKEEWKEKLKKVRAHLCLARHYLIVP</sequence>
<proteinExistence type="predicted"/>
<evidence type="ECO:0000313" key="1">
    <source>
        <dbReference type="EMBL" id="RCN49719.1"/>
    </source>
</evidence>
<evidence type="ECO:0000313" key="2">
    <source>
        <dbReference type="Proteomes" id="UP000252519"/>
    </source>
</evidence>
<dbReference type="EMBL" id="JOJR01000030">
    <property type="protein sequence ID" value="RCN49719.1"/>
    <property type="molecule type" value="Genomic_DNA"/>
</dbReference>
<dbReference type="Proteomes" id="UP000252519">
    <property type="component" value="Unassembled WGS sequence"/>
</dbReference>
<reference evidence="1 2" key="1">
    <citation type="submission" date="2014-10" db="EMBL/GenBank/DDBJ databases">
        <title>Draft genome of the hookworm Ancylostoma caninum.</title>
        <authorList>
            <person name="Mitreva M."/>
        </authorList>
    </citation>
    <scope>NUCLEOTIDE SEQUENCE [LARGE SCALE GENOMIC DNA]</scope>
    <source>
        <strain evidence="1 2">Baltimore</strain>
    </source>
</reference>
<dbReference type="AlphaFoldDB" id="A0A368H279"/>
<organism evidence="1 2">
    <name type="scientific">Ancylostoma caninum</name>
    <name type="common">Dog hookworm</name>
    <dbReference type="NCBI Taxonomy" id="29170"/>
    <lineage>
        <taxon>Eukaryota</taxon>
        <taxon>Metazoa</taxon>
        <taxon>Ecdysozoa</taxon>
        <taxon>Nematoda</taxon>
        <taxon>Chromadorea</taxon>
        <taxon>Rhabditida</taxon>
        <taxon>Rhabditina</taxon>
        <taxon>Rhabditomorpha</taxon>
        <taxon>Strongyloidea</taxon>
        <taxon>Ancylostomatidae</taxon>
        <taxon>Ancylostomatinae</taxon>
        <taxon>Ancylostoma</taxon>
    </lineage>
</organism>
<gene>
    <name evidence="1" type="ORF">ANCCAN_04175</name>
</gene>
<name>A0A368H279_ANCCA</name>